<dbReference type="Pfam" id="PF12697">
    <property type="entry name" value="Abhydrolase_6"/>
    <property type="match status" value="1"/>
</dbReference>
<organism evidence="3 4">
    <name type="scientific">Paraburkholderia xenovorans (strain LB400)</name>
    <dbReference type="NCBI Taxonomy" id="266265"/>
    <lineage>
        <taxon>Bacteria</taxon>
        <taxon>Pseudomonadati</taxon>
        <taxon>Pseudomonadota</taxon>
        <taxon>Betaproteobacteria</taxon>
        <taxon>Burkholderiales</taxon>
        <taxon>Burkholderiaceae</taxon>
        <taxon>Paraburkholderia</taxon>
    </lineage>
</organism>
<dbReference type="InterPro" id="IPR050266">
    <property type="entry name" value="AB_hydrolase_sf"/>
</dbReference>
<dbReference type="PANTHER" id="PTHR43798:SF31">
    <property type="entry name" value="AB HYDROLASE SUPERFAMILY PROTEIN YCLE"/>
    <property type="match status" value="1"/>
</dbReference>
<dbReference type="Proteomes" id="UP000001817">
    <property type="component" value="Chromosome 3"/>
</dbReference>
<protein>
    <submittedName>
        <fullName evidence="3">Hydrolase, alpha/beta fold family</fullName>
        <ecNumber evidence="3">3.7.1.-</ecNumber>
    </submittedName>
</protein>
<gene>
    <name evidence="3" type="ORF">Bxe_C1002</name>
</gene>
<evidence type="ECO:0000259" key="2">
    <source>
        <dbReference type="Pfam" id="PF12697"/>
    </source>
</evidence>
<dbReference type="EC" id="3.7.1.-" evidence="3"/>
<dbReference type="KEGG" id="bxb:DR64_7449"/>
<accession>Q13GB4</accession>
<dbReference type="SUPFAM" id="SSF53474">
    <property type="entry name" value="alpha/beta-Hydrolases"/>
    <property type="match status" value="1"/>
</dbReference>
<dbReference type="AlphaFoldDB" id="Q13GB4"/>
<keyword evidence="1 3" id="KW-0378">Hydrolase</keyword>
<sequence>MSIITTPYESIWKHLSKVAFTQDWVDAGGVRTRYIRAGHPDSPALIMLHGTAGSHEGFCANLGAHAEHFNCFAIDLVGAGLTDKPDHDYEISTYVTHVLDFMRAMKIERASFIGVSLGTWVAARFALQYPERVDRITMNAPFGLSDDAQEIAGIRERRGRAFEDPSWENIKTIFDNLIFRPEKRIPDIIGLRQAMYLEPNAKAASNHILNLFSPELLGRNLIAPEDWKKIRAPVMVVLSLRDRPLFLNTARTIVRLIPDARLLEMDEVGHWPQFENPEVFNRANLAFMLEER</sequence>
<dbReference type="OrthoDB" id="8523637at2"/>
<evidence type="ECO:0000313" key="4">
    <source>
        <dbReference type="Proteomes" id="UP000001817"/>
    </source>
</evidence>
<dbReference type="PANTHER" id="PTHR43798">
    <property type="entry name" value="MONOACYLGLYCEROL LIPASE"/>
    <property type="match status" value="1"/>
</dbReference>
<name>Q13GB4_PARXL</name>
<dbReference type="RefSeq" id="WP_011494122.1">
    <property type="nucleotide sequence ID" value="NC_007953.1"/>
</dbReference>
<evidence type="ECO:0000256" key="1">
    <source>
        <dbReference type="ARBA" id="ARBA00022801"/>
    </source>
</evidence>
<dbReference type="STRING" id="266265.Bxe_C1002"/>
<dbReference type="PATRIC" id="fig|266265.5.peg.8765"/>
<proteinExistence type="predicted"/>
<dbReference type="GO" id="GO:0016787">
    <property type="term" value="F:hydrolase activity"/>
    <property type="evidence" value="ECO:0007669"/>
    <property type="project" value="UniProtKB-KW"/>
</dbReference>
<dbReference type="InterPro" id="IPR029058">
    <property type="entry name" value="AB_hydrolase_fold"/>
</dbReference>
<dbReference type="Gene3D" id="3.40.50.1820">
    <property type="entry name" value="alpha/beta hydrolase"/>
    <property type="match status" value="1"/>
</dbReference>
<dbReference type="PRINTS" id="PR00111">
    <property type="entry name" value="ABHYDROLASE"/>
</dbReference>
<feature type="domain" description="AB hydrolase-1" evidence="2">
    <location>
        <begin position="45"/>
        <end position="283"/>
    </location>
</feature>
<reference evidence="3 4" key="1">
    <citation type="journal article" date="2006" name="Proc. Natl. Acad. Sci. U.S.A.">
        <title>Burkholderia xenovorans LB400 harbors a multi-replicon, 9.73-Mbp genome shaped for versatility.</title>
        <authorList>
            <person name="Chain P.S."/>
            <person name="Denef V.J."/>
            <person name="Konstantinidis K.T."/>
            <person name="Vergez L.M."/>
            <person name="Agullo L."/>
            <person name="Reyes V.L."/>
            <person name="Hauser L."/>
            <person name="Cordova M."/>
            <person name="Gomez L."/>
            <person name="Gonzalez M."/>
            <person name="Land M."/>
            <person name="Lao V."/>
            <person name="Larimer F."/>
            <person name="LiPuma J.J."/>
            <person name="Mahenthiralingam E."/>
            <person name="Malfatti S.A."/>
            <person name="Marx C.J."/>
            <person name="Parnell J.J."/>
            <person name="Ramette A."/>
            <person name="Richardson P."/>
            <person name="Seeger M."/>
            <person name="Smith D."/>
            <person name="Spilker T."/>
            <person name="Sul W.J."/>
            <person name="Tsoi T.V."/>
            <person name="Ulrich L.E."/>
            <person name="Zhulin I.B."/>
            <person name="Tiedje J.M."/>
        </authorList>
    </citation>
    <scope>NUCLEOTIDE SEQUENCE [LARGE SCALE GENOMIC DNA]</scope>
    <source>
        <strain evidence="3 4">LB400</strain>
    </source>
</reference>
<dbReference type="KEGG" id="bxe:Bxe_C1002"/>
<dbReference type="GO" id="GO:0016020">
    <property type="term" value="C:membrane"/>
    <property type="evidence" value="ECO:0007669"/>
    <property type="project" value="TreeGrafter"/>
</dbReference>
<dbReference type="eggNOG" id="COG0596">
    <property type="taxonomic scope" value="Bacteria"/>
</dbReference>
<dbReference type="InterPro" id="IPR000073">
    <property type="entry name" value="AB_hydrolase_1"/>
</dbReference>
<dbReference type="EMBL" id="CP000272">
    <property type="protein sequence ID" value="ABE36875.1"/>
    <property type="molecule type" value="Genomic_DNA"/>
</dbReference>
<evidence type="ECO:0000313" key="3">
    <source>
        <dbReference type="EMBL" id="ABE36875.1"/>
    </source>
</evidence>
<keyword evidence="4" id="KW-1185">Reference proteome</keyword>